<comment type="caution">
    <text evidence="1">The sequence shown here is derived from an EMBL/GenBank/DDBJ whole genome shotgun (WGS) entry which is preliminary data.</text>
</comment>
<evidence type="ECO:0000313" key="1">
    <source>
        <dbReference type="EMBL" id="TDQ78500.1"/>
    </source>
</evidence>
<dbReference type="AlphaFoldDB" id="A0A4R6WJ13"/>
<dbReference type="Proteomes" id="UP000295783">
    <property type="component" value="Unassembled WGS sequence"/>
</dbReference>
<name>A0A4R6WJ13_9PROT</name>
<keyword evidence="2" id="KW-1185">Reference proteome</keyword>
<reference evidence="1 2" key="1">
    <citation type="submission" date="2019-03" db="EMBL/GenBank/DDBJ databases">
        <title>Genomic Encyclopedia of Type Strains, Phase III (KMG-III): the genomes of soil and plant-associated and newly described type strains.</title>
        <authorList>
            <person name="Whitman W."/>
        </authorList>
    </citation>
    <scope>NUCLEOTIDE SEQUENCE [LARGE SCALE GENOMIC DNA]</scope>
    <source>
        <strain evidence="1 2">CGMCC 1.7660</strain>
    </source>
</reference>
<dbReference type="EMBL" id="SNYW01000013">
    <property type="protein sequence ID" value="TDQ78500.1"/>
    <property type="molecule type" value="Genomic_DNA"/>
</dbReference>
<proteinExistence type="predicted"/>
<organism evidence="1 2">
    <name type="scientific">Dongia mobilis</name>
    <dbReference type="NCBI Taxonomy" id="578943"/>
    <lineage>
        <taxon>Bacteria</taxon>
        <taxon>Pseudomonadati</taxon>
        <taxon>Pseudomonadota</taxon>
        <taxon>Alphaproteobacteria</taxon>
        <taxon>Rhodospirillales</taxon>
        <taxon>Dongiaceae</taxon>
        <taxon>Dongia</taxon>
    </lineage>
</organism>
<accession>A0A4R6WJ13</accession>
<gene>
    <name evidence="1" type="ORF">A8950_3556</name>
</gene>
<sequence length="36" mass="3743">MRSEYQGTAPAEVFGLDGILFLINGISGFAQGIAQA</sequence>
<evidence type="ECO:0000313" key="2">
    <source>
        <dbReference type="Proteomes" id="UP000295783"/>
    </source>
</evidence>
<protein>
    <submittedName>
        <fullName evidence="1">Uncharacterized protein</fullName>
    </submittedName>
</protein>